<protein>
    <submittedName>
        <fullName evidence="9">Vitamin K-dependent gamma-carboxylase</fullName>
    </submittedName>
</protein>
<dbReference type="SMART" id="SM00752">
    <property type="entry name" value="HTTM"/>
    <property type="match status" value="1"/>
</dbReference>
<dbReference type="GO" id="GO:0019842">
    <property type="term" value="F:vitamin binding"/>
    <property type="evidence" value="ECO:0007669"/>
    <property type="project" value="TreeGrafter"/>
</dbReference>
<gene>
    <name evidence="9" type="ORF">Mal15_59900</name>
</gene>
<organism evidence="9 10">
    <name type="scientific">Stieleria maiorica</name>
    <dbReference type="NCBI Taxonomy" id="2795974"/>
    <lineage>
        <taxon>Bacteria</taxon>
        <taxon>Pseudomonadati</taxon>
        <taxon>Planctomycetota</taxon>
        <taxon>Planctomycetia</taxon>
        <taxon>Pirellulales</taxon>
        <taxon>Pirellulaceae</taxon>
        <taxon>Stieleria</taxon>
    </lineage>
</organism>
<evidence type="ECO:0000256" key="6">
    <source>
        <dbReference type="ARBA" id="ARBA00023239"/>
    </source>
</evidence>
<evidence type="ECO:0000313" key="9">
    <source>
        <dbReference type="EMBL" id="QEG01909.1"/>
    </source>
</evidence>
<evidence type="ECO:0000256" key="5">
    <source>
        <dbReference type="ARBA" id="ARBA00023157"/>
    </source>
</evidence>
<dbReference type="PANTHER" id="PTHR12639:SF7">
    <property type="entry name" value="HTTM DOMAIN-CONTAINING PROTEIN"/>
    <property type="match status" value="1"/>
</dbReference>
<dbReference type="GO" id="GO:0008488">
    <property type="term" value="F:gamma-glutamyl carboxylase activity"/>
    <property type="evidence" value="ECO:0007669"/>
    <property type="project" value="InterPro"/>
</dbReference>
<dbReference type="RefSeq" id="WP_147870924.1">
    <property type="nucleotide sequence ID" value="NZ_CP036264.1"/>
</dbReference>
<evidence type="ECO:0000256" key="2">
    <source>
        <dbReference type="ARBA" id="ARBA00022692"/>
    </source>
</evidence>
<reference evidence="9 10" key="1">
    <citation type="submission" date="2019-02" db="EMBL/GenBank/DDBJ databases">
        <title>Planctomycetal bacteria perform biofilm scaping via a novel small molecule.</title>
        <authorList>
            <person name="Jeske O."/>
            <person name="Boedeker C."/>
            <person name="Wiegand S."/>
            <person name="Breitling P."/>
            <person name="Kallscheuer N."/>
            <person name="Jogler M."/>
            <person name="Rohde M."/>
            <person name="Petersen J."/>
            <person name="Medema M.H."/>
            <person name="Surup F."/>
            <person name="Jogler C."/>
        </authorList>
    </citation>
    <scope>NUCLEOTIDE SEQUENCE [LARGE SCALE GENOMIC DNA]</scope>
    <source>
        <strain evidence="9 10">Mal15</strain>
    </source>
</reference>
<dbReference type="GO" id="GO:0012505">
    <property type="term" value="C:endomembrane system"/>
    <property type="evidence" value="ECO:0007669"/>
    <property type="project" value="UniProtKB-SubCell"/>
</dbReference>
<dbReference type="InterPro" id="IPR011020">
    <property type="entry name" value="HTTM-like"/>
</dbReference>
<keyword evidence="3 7" id="KW-1133">Transmembrane helix</keyword>
<keyword evidence="2 7" id="KW-0812">Transmembrane</keyword>
<keyword evidence="5" id="KW-1015">Disulfide bond</keyword>
<feature type="transmembrane region" description="Helical" evidence="7">
    <location>
        <begin position="119"/>
        <end position="139"/>
    </location>
</feature>
<comment type="subcellular location">
    <subcellularLocation>
        <location evidence="1">Endomembrane system</location>
        <topology evidence="1">Multi-pass membrane protein</topology>
    </subcellularLocation>
</comment>
<evidence type="ECO:0000313" key="10">
    <source>
        <dbReference type="Proteomes" id="UP000321353"/>
    </source>
</evidence>
<dbReference type="InterPro" id="IPR053935">
    <property type="entry name" value="VKGC_lumenal_dom"/>
</dbReference>
<evidence type="ECO:0000256" key="1">
    <source>
        <dbReference type="ARBA" id="ARBA00004127"/>
    </source>
</evidence>
<evidence type="ECO:0000256" key="4">
    <source>
        <dbReference type="ARBA" id="ARBA00023136"/>
    </source>
</evidence>
<dbReference type="EMBL" id="CP036264">
    <property type="protein sequence ID" value="QEG01909.1"/>
    <property type="molecule type" value="Genomic_DNA"/>
</dbReference>
<feature type="transmembrane region" description="Helical" evidence="7">
    <location>
        <begin position="78"/>
        <end position="107"/>
    </location>
</feature>
<keyword evidence="6" id="KW-0456">Lyase</keyword>
<feature type="transmembrane region" description="Helical" evidence="7">
    <location>
        <begin position="203"/>
        <end position="226"/>
    </location>
</feature>
<dbReference type="InterPro" id="IPR053934">
    <property type="entry name" value="HTTM_dom"/>
</dbReference>
<dbReference type="Pfam" id="PF22777">
    <property type="entry name" value="VKGC_lumenal_dom"/>
    <property type="match status" value="1"/>
</dbReference>
<keyword evidence="4 7" id="KW-0472">Membrane</keyword>
<feature type="transmembrane region" description="Helical" evidence="7">
    <location>
        <begin position="246"/>
        <end position="266"/>
    </location>
</feature>
<dbReference type="Proteomes" id="UP000321353">
    <property type="component" value="Chromosome"/>
</dbReference>
<feature type="domain" description="HTTM-like" evidence="8">
    <location>
        <begin position="14"/>
        <end position="270"/>
    </location>
</feature>
<evidence type="ECO:0000256" key="7">
    <source>
        <dbReference type="SAM" id="Phobius"/>
    </source>
</evidence>
<dbReference type="Pfam" id="PF05090">
    <property type="entry name" value="HTTM"/>
    <property type="match status" value="1"/>
</dbReference>
<evidence type="ECO:0000256" key="3">
    <source>
        <dbReference type="ARBA" id="ARBA00022989"/>
    </source>
</evidence>
<dbReference type="AlphaFoldDB" id="A0A5B9MKW6"/>
<dbReference type="KEGG" id="smam:Mal15_59900"/>
<dbReference type="InterPro" id="IPR007782">
    <property type="entry name" value="VKG_COase"/>
</dbReference>
<sequence>MLSASAAHARKAFFAPHAILPLVVFRIGFGVLLSCFLVLKCLHRGVDIYYTHSDFHPKYLWFRWIPELPSEWYVTVHYLMAFLALLIAAGVFFRAAAWGFALIFTYVFLLDASYYVNHYYLTCLLSFLLASSPAGRAWSIDTYSKAEVSVATIPAWPMVVLRFQMGVVYFFAGIAKIDADWLSGVPMRMFMESRLNHELSSSFHFLPVAAAWSGMLFDLLIAPALLFNQTRWLAIGVATTFHLTNWFLFHIDFFPFLAILLTFMFLPDRIWRSLQNRILSGGQTYVGRAPRGAVTTVLTVFFAVQLLVPLRGYLIPGNATWTGEGNRFAWRMMLCDKSSTGEIFAITDSGRNKVPVVLSGMTTKAQRQRIFLFPDAIAQLCQYLRTRFGEKYGEDVAYVAEVKMSLNGRRPRYLVDPNVDLSRLEISFWHSDWILNENHGTEESIQTAP</sequence>
<accession>A0A5B9MKW6</accession>
<evidence type="ECO:0000259" key="8">
    <source>
        <dbReference type="SMART" id="SM00752"/>
    </source>
</evidence>
<dbReference type="PANTHER" id="PTHR12639">
    <property type="entry name" value="VITAMIN K-DEPENDENT GAMMA-CARBOXYLASE"/>
    <property type="match status" value="1"/>
</dbReference>
<keyword evidence="10" id="KW-1185">Reference proteome</keyword>
<proteinExistence type="predicted"/>
<feature type="transmembrane region" description="Helical" evidence="7">
    <location>
        <begin position="159"/>
        <end position="182"/>
    </location>
</feature>
<name>A0A5B9MKW6_9BACT</name>
<feature type="transmembrane region" description="Helical" evidence="7">
    <location>
        <begin position="12"/>
        <end position="39"/>
    </location>
</feature>